<dbReference type="SMART" id="SM00421">
    <property type="entry name" value="HTH_LUXR"/>
    <property type="match status" value="1"/>
</dbReference>
<comment type="caution">
    <text evidence="5">The sequence shown here is derived from an EMBL/GenBank/DDBJ whole genome shotgun (WGS) entry which is preliminary data.</text>
</comment>
<dbReference type="InterPro" id="IPR000792">
    <property type="entry name" value="Tscrpt_reg_LuxR_C"/>
</dbReference>
<dbReference type="Pfam" id="PF07495">
    <property type="entry name" value="Y_Y_Y"/>
    <property type="match status" value="1"/>
</dbReference>
<sequence>MKMRTIAIVFFLILSLSVFCQNTIGLPEIINYSKQSYSAGTQNWDIKQGQNGLVYFGNNEGLLSFDGTFWKLYPLPNHTIVRSIEITRDQRIYIGGQNELGFFAPDEKGFLVYHSLVGLIPLQERSFDDVWNICIYGNDIFFRTNKRIFQLSNHKITVYPTHSEWRFLGICNNQLIAEDLESGTFLFQNGTWVPFFRNTVLPPLALITSFISLDHNRSLIATLRDGLFINDGKSLVRISSPDLDQLSKKSIYKAIVVDKNRIALATSFDGCHIIDEKGNIIQSLTHQEGLQNNNIRSIYSDRNNNLWLGLDNGVDFIAFNNSIKHIYPEAQNIGSGYSTILFKNQLYFGTSNGLYKVKLDGSQNLSFIKSKLENVENTEGEVWNLSTVNGLLLMGHHNGAFIINNNTAVPLDNSSGFWTFLPMFNVLPSSLMVAGNYLGLNFYDFKNGNFLKSGINAQFESARFIVVENEQTVWVAHPYKGIYKIMIKPDQSTSIKLYNQRNGLFSTNNNYLFKVKNRIVAATEKGLYEYNDQKDIFEVSTYFKNVLNEGNIRYLKEDPSGNIWFVSQKELGVVDFTSGKPKIIHFPELNNKLVSGFENIYPIDEHNIFIGGEKGFYHVDFDNYKQNRSLIETRIRVARSFGKRDSVLFGGYLSPSKTEMPYSMNSLHFEYAAILYGQQSNIEYSYFLKGFDKSWSNWSGKPEKEYTNLPSGNYVFQVKSRTNLGNESINSTYAFTILPPWYQTTLAYCMYVLFLLGLVYIIHSKQKKKFLKQKAEYEERQKQIQYLHQLELEKNEKEIVKLKNEKLEVEIEHKNSELASSAMHLVQKREMLEKIRDELNGLLKKIDNEQVSHEFKKLIRILVEDNKTDDKWENFAHHFDKVHTDFLVVLKNRYPYLTASELRLCAYLRMNLSNKEIAQLINISVRGVEIGRYRLRKKLGLSTETNLFEFLLKEQVSLATHQQTINL</sequence>
<proteinExistence type="predicted"/>
<evidence type="ECO:0000256" key="1">
    <source>
        <dbReference type="ARBA" id="ARBA00022553"/>
    </source>
</evidence>
<reference evidence="5" key="1">
    <citation type="submission" date="2022-09" db="EMBL/GenBank/DDBJ databases">
        <authorList>
            <person name="Yuan C."/>
            <person name="Ke Z."/>
        </authorList>
    </citation>
    <scope>NUCLEOTIDE SEQUENCE</scope>
    <source>
        <strain evidence="5">LB-8</strain>
    </source>
</reference>
<evidence type="ECO:0000313" key="5">
    <source>
        <dbReference type="EMBL" id="MCU7549709.1"/>
    </source>
</evidence>
<dbReference type="SUPFAM" id="SSF50998">
    <property type="entry name" value="Quinoprotein alcohol dehydrogenase-like"/>
    <property type="match status" value="1"/>
</dbReference>
<dbReference type="Proteomes" id="UP001155483">
    <property type="component" value="Unassembled WGS sequence"/>
</dbReference>
<evidence type="ECO:0000256" key="2">
    <source>
        <dbReference type="SAM" id="Coils"/>
    </source>
</evidence>
<dbReference type="GO" id="GO:0003677">
    <property type="term" value="F:DNA binding"/>
    <property type="evidence" value="ECO:0007669"/>
    <property type="project" value="InterPro"/>
</dbReference>
<dbReference type="Gene3D" id="2.60.40.10">
    <property type="entry name" value="Immunoglobulins"/>
    <property type="match status" value="1"/>
</dbReference>
<keyword evidence="3" id="KW-0472">Membrane</keyword>
<dbReference type="GO" id="GO:0006355">
    <property type="term" value="P:regulation of DNA-templated transcription"/>
    <property type="evidence" value="ECO:0007669"/>
    <property type="project" value="InterPro"/>
</dbReference>
<keyword evidence="6" id="KW-1185">Reference proteome</keyword>
<organism evidence="5 6">
    <name type="scientific">Paraflavisolibacter caeni</name>
    <dbReference type="NCBI Taxonomy" id="2982496"/>
    <lineage>
        <taxon>Bacteria</taxon>
        <taxon>Pseudomonadati</taxon>
        <taxon>Bacteroidota</taxon>
        <taxon>Chitinophagia</taxon>
        <taxon>Chitinophagales</taxon>
        <taxon>Chitinophagaceae</taxon>
        <taxon>Paraflavisolibacter</taxon>
    </lineage>
</organism>
<dbReference type="GO" id="GO:0000155">
    <property type="term" value="F:phosphorelay sensor kinase activity"/>
    <property type="evidence" value="ECO:0007669"/>
    <property type="project" value="TreeGrafter"/>
</dbReference>
<accession>A0A9X2XUU6</accession>
<dbReference type="InterPro" id="IPR016032">
    <property type="entry name" value="Sig_transdc_resp-reg_C-effctor"/>
</dbReference>
<keyword evidence="1" id="KW-0597">Phosphoprotein</keyword>
<dbReference type="Gene3D" id="2.130.10.10">
    <property type="entry name" value="YVTN repeat-like/Quinoprotein amine dehydrogenase"/>
    <property type="match status" value="2"/>
</dbReference>
<dbReference type="Gene3D" id="1.10.10.10">
    <property type="entry name" value="Winged helix-like DNA-binding domain superfamily/Winged helix DNA-binding domain"/>
    <property type="match status" value="1"/>
</dbReference>
<dbReference type="InterPro" id="IPR013783">
    <property type="entry name" value="Ig-like_fold"/>
</dbReference>
<dbReference type="InterPro" id="IPR036388">
    <property type="entry name" value="WH-like_DNA-bd_sf"/>
</dbReference>
<dbReference type="PANTHER" id="PTHR43547:SF2">
    <property type="entry name" value="HYBRID SIGNAL TRANSDUCTION HISTIDINE KINASE C"/>
    <property type="match status" value="1"/>
</dbReference>
<dbReference type="PANTHER" id="PTHR43547">
    <property type="entry name" value="TWO-COMPONENT HISTIDINE KINASE"/>
    <property type="match status" value="1"/>
</dbReference>
<dbReference type="InterPro" id="IPR011110">
    <property type="entry name" value="Reg_prop"/>
</dbReference>
<gene>
    <name evidence="5" type="ORF">OCK74_11325</name>
</gene>
<dbReference type="InterPro" id="IPR011123">
    <property type="entry name" value="Y_Y_Y"/>
</dbReference>
<evidence type="ECO:0000259" key="4">
    <source>
        <dbReference type="SMART" id="SM00421"/>
    </source>
</evidence>
<dbReference type="Pfam" id="PF07494">
    <property type="entry name" value="Reg_prop"/>
    <property type="match status" value="1"/>
</dbReference>
<dbReference type="AlphaFoldDB" id="A0A9X2XUU6"/>
<keyword evidence="2" id="KW-0175">Coiled coil</keyword>
<feature type="domain" description="HTH luxR-type" evidence="4">
    <location>
        <begin position="894"/>
        <end position="951"/>
    </location>
</feature>
<dbReference type="SUPFAM" id="SSF46894">
    <property type="entry name" value="C-terminal effector domain of the bipartite response regulators"/>
    <property type="match status" value="1"/>
</dbReference>
<evidence type="ECO:0000256" key="3">
    <source>
        <dbReference type="SAM" id="Phobius"/>
    </source>
</evidence>
<keyword evidence="3" id="KW-0812">Transmembrane</keyword>
<protein>
    <recommendedName>
        <fullName evidence="4">HTH luxR-type domain-containing protein</fullName>
    </recommendedName>
</protein>
<keyword evidence="3" id="KW-1133">Transmembrane helix</keyword>
<name>A0A9X2XUU6_9BACT</name>
<dbReference type="InterPro" id="IPR011047">
    <property type="entry name" value="Quinoprotein_ADH-like_sf"/>
</dbReference>
<feature type="coiled-coil region" evidence="2">
    <location>
        <begin position="790"/>
        <end position="852"/>
    </location>
</feature>
<dbReference type="InterPro" id="IPR015943">
    <property type="entry name" value="WD40/YVTN_repeat-like_dom_sf"/>
</dbReference>
<evidence type="ECO:0000313" key="6">
    <source>
        <dbReference type="Proteomes" id="UP001155483"/>
    </source>
</evidence>
<reference evidence="5" key="2">
    <citation type="submission" date="2023-04" db="EMBL/GenBank/DDBJ databases">
        <title>Paracnuella aquatica gen. nov., sp. nov., a member of the family Chitinophagaceae isolated from a hot spring.</title>
        <authorList>
            <person name="Wang C."/>
        </authorList>
    </citation>
    <scope>NUCLEOTIDE SEQUENCE</scope>
    <source>
        <strain evidence="5">LB-8</strain>
    </source>
</reference>
<feature type="transmembrane region" description="Helical" evidence="3">
    <location>
        <begin position="741"/>
        <end position="762"/>
    </location>
</feature>
<dbReference type="EMBL" id="JAOTIF010000007">
    <property type="protein sequence ID" value="MCU7549709.1"/>
    <property type="molecule type" value="Genomic_DNA"/>
</dbReference>
<dbReference type="RefSeq" id="WP_279297149.1">
    <property type="nucleotide sequence ID" value="NZ_JAOTIF010000007.1"/>
</dbReference>